<dbReference type="Pfam" id="PF08141">
    <property type="entry name" value="SspH"/>
    <property type="match status" value="1"/>
</dbReference>
<evidence type="ECO:0000313" key="6">
    <source>
        <dbReference type="Proteomes" id="UP000315711"/>
    </source>
</evidence>
<gene>
    <name evidence="4" type="primary">sspH</name>
    <name evidence="5" type="ORF">IQ10_00943</name>
</gene>
<comment type="similarity">
    <text evidence="2 4">Belongs to the SspH family.</text>
</comment>
<comment type="subcellular location">
    <subcellularLocation>
        <location evidence="1 4">Spore core</location>
    </subcellularLocation>
</comment>
<evidence type="ECO:0000313" key="5">
    <source>
        <dbReference type="EMBL" id="TWI59229.1"/>
    </source>
</evidence>
<dbReference type="GO" id="GO:0030435">
    <property type="term" value="P:sporulation resulting in formation of a cellular spore"/>
    <property type="evidence" value="ECO:0007669"/>
    <property type="project" value="UniProtKB-KW"/>
</dbReference>
<organism evidence="5 6">
    <name type="scientific">Halalkalibacter nanhaiisediminis</name>
    <dbReference type="NCBI Taxonomy" id="688079"/>
    <lineage>
        <taxon>Bacteria</taxon>
        <taxon>Bacillati</taxon>
        <taxon>Bacillota</taxon>
        <taxon>Bacilli</taxon>
        <taxon>Bacillales</taxon>
        <taxon>Bacillaceae</taxon>
        <taxon>Halalkalibacter</taxon>
    </lineage>
</organism>
<dbReference type="RefSeq" id="WP_144449301.1">
    <property type="nucleotide sequence ID" value="NZ_VLKZ01000002.1"/>
</dbReference>
<reference evidence="5 6" key="1">
    <citation type="journal article" date="2015" name="Stand. Genomic Sci.">
        <title>Genomic Encyclopedia of Bacterial and Archaeal Type Strains, Phase III: the genomes of soil and plant-associated and newly described type strains.</title>
        <authorList>
            <person name="Whitman W.B."/>
            <person name="Woyke T."/>
            <person name="Klenk H.P."/>
            <person name="Zhou Y."/>
            <person name="Lilburn T.G."/>
            <person name="Beck B.J."/>
            <person name="De Vos P."/>
            <person name="Vandamme P."/>
            <person name="Eisen J.A."/>
            <person name="Garrity G."/>
            <person name="Hugenholtz P."/>
            <person name="Kyrpides N.C."/>
        </authorList>
    </citation>
    <scope>NUCLEOTIDE SEQUENCE [LARGE SCALE GENOMIC DNA]</scope>
    <source>
        <strain evidence="5 6">CGMCC 1.10116</strain>
    </source>
</reference>
<dbReference type="OrthoDB" id="1683648at2"/>
<dbReference type="AlphaFoldDB" id="A0A562QR46"/>
<sequence>MNTQRAQEIIDSPVTVDVTYKGKPIYIQNVNGDNETARIFPLDEPENEQEVPLTYLEEHES</sequence>
<protein>
    <recommendedName>
        <fullName evidence="4">Small, acid-soluble spore protein H</fullName>
        <shortName evidence="4">SASP H</shortName>
    </recommendedName>
</protein>
<dbReference type="GO" id="GO:0030436">
    <property type="term" value="P:asexual sporulation"/>
    <property type="evidence" value="ECO:0007669"/>
    <property type="project" value="UniProtKB-UniRule"/>
</dbReference>
<dbReference type="NCBIfam" id="TIGR02861">
    <property type="entry name" value="SASP_H"/>
    <property type="match status" value="1"/>
</dbReference>
<accession>A0A562QR46</accession>
<comment type="caution">
    <text evidence="5">The sequence shown here is derived from an EMBL/GenBank/DDBJ whole genome shotgun (WGS) entry which is preliminary data.</text>
</comment>
<evidence type="ECO:0000256" key="3">
    <source>
        <dbReference type="ARBA" id="ARBA00022969"/>
    </source>
</evidence>
<dbReference type="GO" id="GO:0042601">
    <property type="term" value="C:endospore-forming forespore"/>
    <property type="evidence" value="ECO:0007669"/>
    <property type="project" value="InterPro"/>
</dbReference>
<dbReference type="Proteomes" id="UP000315711">
    <property type="component" value="Unassembled WGS sequence"/>
</dbReference>
<evidence type="ECO:0000256" key="1">
    <source>
        <dbReference type="ARBA" id="ARBA00004288"/>
    </source>
</evidence>
<dbReference type="HAMAP" id="MF_00667">
    <property type="entry name" value="SspH"/>
    <property type="match status" value="1"/>
</dbReference>
<proteinExistence type="evidence at transcript level"/>
<dbReference type="InterPro" id="IPR012610">
    <property type="entry name" value="SASP_SspH"/>
</dbReference>
<comment type="induction">
    <text evidence="4">Expressed only in the forespore compartment of sporulating cells.</text>
</comment>
<evidence type="ECO:0000256" key="4">
    <source>
        <dbReference type="HAMAP-Rule" id="MF_00667"/>
    </source>
</evidence>
<name>A0A562QR46_9BACI</name>
<evidence type="ECO:0000256" key="2">
    <source>
        <dbReference type="ARBA" id="ARBA00006573"/>
    </source>
</evidence>
<dbReference type="EMBL" id="VLKZ01000002">
    <property type="protein sequence ID" value="TWI59229.1"/>
    <property type="molecule type" value="Genomic_DNA"/>
</dbReference>
<dbReference type="NCBIfam" id="NF002867">
    <property type="entry name" value="PRK03174.1"/>
    <property type="match status" value="1"/>
</dbReference>
<keyword evidence="6" id="KW-1185">Reference proteome</keyword>
<keyword evidence="3 4" id="KW-0749">Sporulation</keyword>